<feature type="compositionally biased region" description="Basic and acidic residues" evidence="1">
    <location>
        <begin position="338"/>
        <end position="347"/>
    </location>
</feature>
<keyword evidence="2" id="KW-0812">Transmembrane</keyword>
<feature type="region of interest" description="Disordered" evidence="1">
    <location>
        <begin position="338"/>
        <end position="358"/>
    </location>
</feature>
<keyword evidence="4" id="KW-1185">Reference proteome</keyword>
<feature type="transmembrane region" description="Helical" evidence="2">
    <location>
        <begin position="365"/>
        <end position="387"/>
    </location>
</feature>
<organism evidence="3 4">
    <name type="scientific">Plasmodium inui San Antonio 1</name>
    <dbReference type="NCBI Taxonomy" id="1237626"/>
    <lineage>
        <taxon>Eukaryota</taxon>
        <taxon>Sar</taxon>
        <taxon>Alveolata</taxon>
        <taxon>Apicomplexa</taxon>
        <taxon>Aconoidasida</taxon>
        <taxon>Haemosporida</taxon>
        <taxon>Plasmodiidae</taxon>
        <taxon>Plasmodium</taxon>
        <taxon>Plasmodium (Plasmodium)</taxon>
    </lineage>
</organism>
<evidence type="ECO:0000256" key="1">
    <source>
        <dbReference type="SAM" id="MobiDB-lite"/>
    </source>
</evidence>
<evidence type="ECO:0000313" key="3">
    <source>
        <dbReference type="EMBL" id="EUD64481.1"/>
    </source>
</evidence>
<gene>
    <name evidence="3" type="ORF">C922_05144</name>
</gene>
<dbReference type="AlphaFoldDB" id="W7AGR3"/>
<keyword evidence="2" id="KW-0472">Membrane</keyword>
<protein>
    <submittedName>
        <fullName evidence="3">Uncharacterized protein</fullName>
    </submittedName>
</protein>
<evidence type="ECO:0000256" key="2">
    <source>
        <dbReference type="SAM" id="Phobius"/>
    </source>
</evidence>
<name>W7AGR3_9APIC</name>
<feature type="region of interest" description="Disordered" evidence="1">
    <location>
        <begin position="21"/>
        <end position="50"/>
    </location>
</feature>
<keyword evidence="2" id="KW-1133">Transmembrane helix</keyword>
<dbReference type="VEuPathDB" id="PlasmoDB:C922_05144"/>
<dbReference type="RefSeq" id="XP_008818938.1">
    <property type="nucleotide sequence ID" value="XM_008820716.1"/>
</dbReference>
<accession>W7AGR3</accession>
<evidence type="ECO:0000313" key="4">
    <source>
        <dbReference type="Proteomes" id="UP000030640"/>
    </source>
</evidence>
<sequence length="414" mass="46024">MDNTQAKLRASFDKYIMSLTEIGKGKEPPASGPDRPPEGERIRQLSSGTTGRIQQWEGIRKNFPNSEGSEWLWRYTLIICMKMEAWWNSLRIPDDLREGLITQGCQMDQIAVDGAKIRVSDNCQGERHPSLWNQKGKKILYEGRASEDRSLSICRELVMQMLLSFGITSTDTRHRDRIKEQSPCNKLYRSLKEWGGEEFTRCVMKDWFMNMKGGEGKGVSNYFSGVDLYEILSEVVYGTGKGDKNFVCVFQGEDGRALNPGEEPYKLELATSSPDSEEGSLSTLAGENYQRIAKELGITLPAVEGGVTDGETVNLQGGTAPQVKDLRTGKEFSELLDKEAKAGERESSPVQDGGDDQQHGDLVSVVFKGVGGGIVGLLGLLGTLYGYSRVFSLRKRSRKDLPRGAGIIRHVSYR</sequence>
<reference evidence="3 4" key="1">
    <citation type="submission" date="2013-02" db="EMBL/GenBank/DDBJ databases">
        <title>The Genome Sequence of Plasmodium inui San Antonio 1.</title>
        <authorList>
            <consortium name="The Broad Institute Genome Sequencing Platform"/>
            <consortium name="The Broad Institute Genome Sequencing Center for Infectious Disease"/>
            <person name="Neafsey D."/>
            <person name="Cheeseman I."/>
            <person name="Volkman S."/>
            <person name="Adams J."/>
            <person name="Walker B."/>
            <person name="Young S.K."/>
            <person name="Zeng Q."/>
            <person name="Gargeya S."/>
            <person name="Fitzgerald M."/>
            <person name="Haas B."/>
            <person name="Abouelleil A."/>
            <person name="Alvarado L."/>
            <person name="Arachchi H.M."/>
            <person name="Berlin A.M."/>
            <person name="Chapman S.B."/>
            <person name="Dewar J."/>
            <person name="Goldberg J."/>
            <person name="Griggs A."/>
            <person name="Gujja S."/>
            <person name="Hansen M."/>
            <person name="Howarth C."/>
            <person name="Imamovic A."/>
            <person name="Larimer J."/>
            <person name="McCowan C."/>
            <person name="Murphy C."/>
            <person name="Neiman D."/>
            <person name="Pearson M."/>
            <person name="Priest M."/>
            <person name="Roberts A."/>
            <person name="Saif S."/>
            <person name="Shea T."/>
            <person name="Sisk P."/>
            <person name="Sykes S."/>
            <person name="Wortman J."/>
            <person name="Nusbaum C."/>
            <person name="Birren B."/>
        </authorList>
    </citation>
    <scope>NUCLEOTIDE SEQUENCE [LARGE SCALE GENOMIC DNA]</scope>
    <source>
        <strain evidence="3 4">San Antonio 1</strain>
    </source>
</reference>
<dbReference type="GeneID" id="20040418"/>
<dbReference type="EMBL" id="KI965499">
    <property type="protein sequence ID" value="EUD64481.1"/>
    <property type="molecule type" value="Genomic_DNA"/>
</dbReference>
<dbReference type="Proteomes" id="UP000030640">
    <property type="component" value="Unassembled WGS sequence"/>
</dbReference>
<proteinExistence type="predicted"/>